<reference evidence="1 2" key="1">
    <citation type="submission" date="2022-01" db="EMBL/GenBank/DDBJ databases">
        <title>A chromosomal length assembly of Cordylochernes scorpioides.</title>
        <authorList>
            <person name="Zeh D."/>
            <person name="Zeh J."/>
        </authorList>
    </citation>
    <scope>NUCLEOTIDE SEQUENCE [LARGE SCALE GENOMIC DNA]</scope>
    <source>
        <strain evidence="1">IN4F17</strain>
        <tissue evidence="1">Whole Body</tissue>
    </source>
</reference>
<proteinExistence type="predicted"/>
<dbReference type="EMBL" id="CP092864">
    <property type="protein sequence ID" value="UYV63191.1"/>
    <property type="molecule type" value="Genomic_DNA"/>
</dbReference>
<name>A0ABY6K2T5_9ARAC</name>
<dbReference type="Proteomes" id="UP001235939">
    <property type="component" value="Chromosome 02"/>
</dbReference>
<sequence length="234" mass="26351">MPFAVPMIWREPKDHSSDYYFCLTKTTSITSKSRHTVEYPDLSSAMRPVPHSDILPMPQPSENTNLKQKCYSISDAKIKEGIFVGTQILELLQDGNFQNSLNGVKAAAWKSFGNWEYLAILESIQKFRNYLSGTKEHQPNLTDPSITVDVNGIHTIRRKGVNRIIIPEAFQHLLMNQVHNEYNHPGLIKLGNKASETQSKFNEVMTLLADLTGYIRKGNDLSGPMEAIKGSSQT</sequence>
<evidence type="ECO:0000313" key="1">
    <source>
        <dbReference type="EMBL" id="UYV63191.1"/>
    </source>
</evidence>
<gene>
    <name evidence="1" type="ORF">LAZ67_2003388</name>
</gene>
<keyword evidence="2" id="KW-1185">Reference proteome</keyword>
<organism evidence="1 2">
    <name type="scientific">Cordylochernes scorpioides</name>
    <dbReference type="NCBI Taxonomy" id="51811"/>
    <lineage>
        <taxon>Eukaryota</taxon>
        <taxon>Metazoa</taxon>
        <taxon>Ecdysozoa</taxon>
        <taxon>Arthropoda</taxon>
        <taxon>Chelicerata</taxon>
        <taxon>Arachnida</taxon>
        <taxon>Pseudoscorpiones</taxon>
        <taxon>Cheliferoidea</taxon>
        <taxon>Chernetidae</taxon>
        <taxon>Cordylochernes</taxon>
    </lineage>
</organism>
<protein>
    <submittedName>
        <fullName evidence="1">Uncharacterized protein</fullName>
    </submittedName>
</protein>
<evidence type="ECO:0000313" key="2">
    <source>
        <dbReference type="Proteomes" id="UP001235939"/>
    </source>
</evidence>
<accession>A0ABY6K2T5</accession>